<dbReference type="AlphaFoldDB" id="A0A1R3IG79"/>
<dbReference type="Proteomes" id="UP000187203">
    <property type="component" value="Unassembled WGS sequence"/>
</dbReference>
<name>A0A1R3IG79_9ROSI</name>
<dbReference type="NCBIfam" id="TIGR01640">
    <property type="entry name" value="F_box_assoc_1"/>
    <property type="match status" value="1"/>
</dbReference>
<dbReference type="SMART" id="SM00256">
    <property type="entry name" value="FBOX"/>
    <property type="match status" value="1"/>
</dbReference>
<keyword evidence="3" id="KW-1185">Reference proteome</keyword>
<dbReference type="InterPro" id="IPR050796">
    <property type="entry name" value="SCF_F-box_component"/>
</dbReference>
<dbReference type="InterPro" id="IPR001810">
    <property type="entry name" value="F-box_dom"/>
</dbReference>
<dbReference type="CDD" id="cd22157">
    <property type="entry name" value="F-box_AtFBW1-like"/>
    <property type="match status" value="1"/>
</dbReference>
<protein>
    <recommendedName>
        <fullName evidence="1">F-box domain-containing protein</fullName>
    </recommendedName>
</protein>
<comment type="caution">
    <text evidence="2">The sequence shown here is derived from an EMBL/GenBank/DDBJ whole genome shotgun (WGS) entry which is preliminary data.</text>
</comment>
<evidence type="ECO:0000313" key="2">
    <source>
        <dbReference type="EMBL" id="OMO81577.1"/>
    </source>
</evidence>
<dbReference type="PANTHER" id="PTHR31672:SF13">
    <property type="entry name" value="F-BOX PROTEIN CPR30-LIKE"/>
    <property type="match status" value="1"/>
</dbReference>
<dbReference type="Gene3D" id="1.20.1280.50">
    <property type="match status" value="1"/>
</dbReference>
<reference evidence="3" key="1">
    <citation type="submission" date="2013-09" db="EMBL/GenBank/DDBJ databases">
        <title>Corchorus olitorius genome sequencing.</title>
        <authorList>
            <person name="Alam M."/>
            <person name="Haque M.S."/>
            <person name="Islam M.S."/>
            <person name="Emdad E.M."/>
            <person name="Islam M.M."/>
            <person name="Ahmed B."/>
            <person name="Halim A."/>
            <person name="Hossen Q.M.M."/>
            <person name="Hossain M.Z."/>
            <person name="Ahmed R."/>
            <person name="Khan M.M."/>
            <person name="Islam R."/>
            <person name="Rashid M.M."/>
            <person name="Khan S.A."/>
            <person name="Rahman M.S."/>
            <person name="Alam M."/>
            <person name="Yahiya A.S."/>
            <person name="Khan M.S."/>
            <person name="Azam M.S."/>
            <person name="Haque T."/>
            <person name="Lashkar M.Z.H."/>
            <person name="Akhand A.I."/>
            <person name="Morshed G."/>
            <person name="Roy S."/>
            <person name="Uddin K.S."/>
            <person name="Rabeya T."/>
            <person name="Hossain A.S."/>
            <person name="Chowdhury A."/>
            <person name="Snigdha A.R."/>
            <person name="Mortoza M.S."/>
            <person name="Matin S.A."/>
            <person name="Hoque S.M.E."/>
            <person name="Islam M.K."/>
            <person name="Roy D.K."/>
            <person name="Haider R."/>
            <person name="Moosa M.M."/>
            <person name="Elias S.M."/>
            <person name="Hasan A.M."/>
            <person name="Jahan S."/>
            <person name="Shafiuddin M."/>
            <person name="Mahmood N."/>
            <person name="Shommy N.S."/>
        </authorList>
    </citation>
    <scope>NUCLEOTIDE SEQUENCE [LARGE SCALE GENOMIC DNA]</scope>
    <source>
        <strain evidence="3">cv. O-4</strain>
    </source>
</reference>
<dbReference type="EMBL" id="AWUE01018254">
    <property type="protein sequence ID" value="OMO81577.1"/>
    <property type="molecule type" value="Genomic_DNA"/>
</dbReference>
<dbReference type="SUPFAM" id="SSF81383">
    <property type="entry name" value="F-box domain"/>
    <property type="match status" value="1"/>
</dbReference>
<sequence length="359" mass="41835">MNYLHEDLLAQILVKLPPKSIVRFHSVSKTWCSLFTDHNKKKNNCLLIVKSHDEHKYEPRMCLFHDVTGISYQDFFPQIPPSIETSPSNICVHDGWLCLLHNSDRDISLWNPATGQLQLLPNCHQNIDFHSTKVCHQFIGFGSDHSSSSEYKVIQCFYYSKYSTDGPPHHLVYSTSTNSWKRVEPPVKGYGHTSRSNGCVNGVHYWVGYSSILAFHFSTQVYQVIDIPKEIDTRQIATGKKKLLRLSGDRICLWIPNRRVDDQDNDDNVWLLNNDDKGQYFWTEQSRTDDHFPQLEKMQIRVLKDNVFVKVRKCPVLLCELETKKFQDLEIEVEKDWHISGVYTFQGNNLFPFTYTQTN</sequence>
<organism evidence="2 3">
    <name type="scientific">Corchorus olitorius</name>
    <dbReference type="NCBI Taxonomy" id="93759"/>
    <lineage>
        <taxon>Eukaryota</taxon>
        <taxon>Viridiplantae</taxon>
        <taxon>Streptophyta</taxon>
        <taxon>Embryophyta</taxon>
        <taxon>Tracheophyta</taxon>
        <taxon>Spermatophyta</taxon>
        <taxon>Magnoliopsida</taxon>
        <taxon>eudicotyledons</taxon>
        <taxon>Gunneridae</taxon>
        <taxon>Pentapetalae</taxon>
        <taxon>rosids</taxon>
        <taxon>malvids</taxon>
        <taxon>Malvales</taxon>
        <taxon>Malvaceae</taxon>
        <taxon>Grewioideae</taxon>
        <taxon>Apeibeae</taxon>
        <taxon>Corchorus</taxon>
    </lineage>
</organism>
<dbReference type="Pfam" id="PF07734">
    <property type="entry name" value="FBA_1"/>
    <property type="match status" value="1"/>
</dbReference>
<accession>A0A1R3IG79</accession>
<dbReference type="InterPro" id="IPR006527">
    <property type="entry name" value="F-box-assoc_dom_typ1"/>
</dbReference>
<dbReference type="InterPro" id="IPR036047">
    <property type="entry name" value="F-box-like_dom_sf"/>
</dbReference>
<dbReference type="PANTHER" id="PTHR31672">
    <property type="entry name" value="BNACNNG10540D PROTEIN"/>
    <property type="match status" value="1"/>
</dbReference>
<evidence type="ECO:0000313" key="3">
    <source>
        <dbReference type="Proteomes" id="UP000187203"/>
    </source>
</evidence>
<dbReference type="InterPro" id="IPR017451">
    <property type="entry name" value="F-box-assoc_interact_dom"/>
</dbReference>
<feature type="domain" description="F-box" evidence="1">
    <location>
        <begin position="4"/>
        <end position="44"/>
    </location>
</feature>
<gene>
    <name evidence="2" type="ORF">COLO4_23508</name>
</gene>
<evidence type="ECO:0000259" key="1">
    <source>
        <dbReference type="SMART" id="SM00256"/>
    </source>
</evidence>
<proteinExistence type="predicted"/>
<dbReference type="Pfam" id="PF00646">
    <property type="entry name" value="F-box"/>
    <property type="match status" value="1"/>
</dbReference>
<dbReference type="OrthoDB" id="1022297at2759"/>